<protein>
    <recommendedName>
        <fullName evidence="3">Thioredoxin domain-containing protein</fullName>
    </recommendedName>
</protein>
<dbReference type="EMBL" id="NBXB01000034">
    <property type="protein sequence ID" value="RFA13543.1"/>
    <property type="molecule type" value="Genomic_DNA"/>
</dbReference>
<evidence type="ECO:0000313" key="1">
    <source>
        <dbReference type="EMBL" id="RFA13543.1"/>
    </source>
</evidence>
<organism evidence="1 2">
    <name type="scientific">Subtercola boreus</name>
    <dbReference type="NCBI Taxonomy" id="120213"/>
    <lineage>
        <taxon>Bacteria</taxon>
        <taxon>Bacillati</taxon>
        <taxon>Actinomycetota</taxon>
        <taxon>Actinomycetes</taxon>
        <taxon>Micrococcales</taxon>
        <taxon>Microbacteriaceae</taxon>
        <taxon>Subtercola</taxon>
    </lineage>
</organism>
<dbReference type="SUPFAM" id="SSF52833">
    <property type="entry name" value="Thioredoxin-like"/>
    <property type="match status" value="1"/>
</dbReference>
<dbReference type="InterPro" id="IPR036249">
    <property type="entry name" value="Thioredoxin-like_sf"/>
</dbReference>
<sequence length="94" mass="9626">MPGGAVPVVNIRLYTSSFCGACAQARAVVDQAIGLVSTATVTEVNVAFRPHEAERASIVATPTIVLENGAGVEVFRAEGVPTIHQVLAGLVLAV</sequence>
<dbReference type="Gene3D" id="3.40.30.10">
    <property type="entry name" value="Glutaredoxin"/>
    <property type="match status" value="1"/>
</dbReference>
<dbReference type="OrthoDB" id="1495530at2"/>
<dbReference type="RefSeq" id="WP_116412105.1">
    <property type="nucleotide sequence ID" value="NZ_NBXB01000034.1"/>
</dbReference>
<comment type="caution">
    <text evidence="1">The sequence shown here is derived from an EMBL/GenBank/DDBJ whole genome shotgun (WGS) entry which is preliminary data.</text>
</comment>
<dbReference type="Proteomes" id="UP000256541">
    <property type="component" value="Unassembled WGS sequence"/>
</dbReference>
<dbReference type="AlphaFoldDB" id="A0A3E0VW36"/>
<evidence type="ECO:0008006" key="3">
    <source>
        <dbReference type="Google" id="ProtNLM"/>
    </source>
</evidence>
<name>A0A3E0VW36_9MICO</name>
<evidence type="ECO:0000313" key="2">
    <source>
        <dbReference type="Proteomes" id="UP000256541"/>
    </source>
</evidence>
<reference evidence="1 2" key="1">
    <citation type="submission" date="2017-04" db="EMBL/GenBank/DDBJ databases">
        <title>Comparative genome analysis of Subtercola boreus.</title>
        <authorList>
            <person name="Cho Y.-J."/>
            <person name="Cho A."/>
            <person name="Kim O.-S."/>
            <person name="Lee J.-I."/>
        </authorList>
    </citation>
    <scope>NUCLEOTIDE SEQUENCE [LARGE SCALE GENOMIC DNA]</scope>
    <source>
        <strain evidence="1 2">P27479</strain>
    </source>
</reference>
<proteinExistence type="predicted"/>
<gene>
    <name evidence="1" type="ORF">B7R22_12830</name>
</gene>
<accession>A0A3E0VW36</accession>